<proteinExistence type="predicted"/>
<evidence type="ECO:0000313" key="3">
    <source>
        <dbReference type="EMBL" id="CAB9515809.1"/>
    </source>
</evidence>
<accession>A0A9N8ECD1</accession>
<feature type="transmembrane region" description="Helical" evidence="1">
    <location>
        <begin position="271"/>
        <end position="293"/>
    </location>
</feature>
<reference evidence="3" key="1">
    <citation type="submission" date="2020-06" db="EMBL/GenBank/DDBJ databases">
        <authorList>
            <consortium name="Plant Systems Biology data submission"/>
        </authorList>
    </citation>
    <scope>NUCLEOTIDE SEQUENCE</scope>
    <source>
        <strain evidence="3">D6</strain>
    </source>
</reference>
<feature type="transmembrane region" description="Helical" evidence="1">
    <location>
        <begin position="159"/>
        <end position="180"/>
    </location>
</feature>
<dbReference type="Proteomes" id="UP001153069">
    <property type="component" value="Unassembled WGS sequence"/>
</dbReference>
<dbReference type="Pfam" id="PF09980">
    <property type="entry name" value="DUF2214"/>
    <property type="match status" value="1"/>
</dbReference>
<keyword evidence="1" id="KW-1133">Transmembrane helix</keyword>
<evidence type="ECO:0000256" key="1">
    <source>
        <dbReference type="SAM" id="Phobius"/>
    </source>
</evidence>
<name>A0A9N8ECD1_9STRA</name>
<feature type="chain" id="PRO_5040491124" evidence="2">
    <location>
        <begin position="16"/>
        <end position="320"/>
    </location>
</feature>
<feature type="transmembrane region" description="Helical" evidence="1">
    <location>
        <begin position="192"/>
        <end position="214"/>
    </location>
</feature>
<feature type="transmembrane region" description="Helical" evidence="1">
    <location>
        <begin position="80"/>
        <end position="98"/>
    </location>
</feature>
<keyword evidence="2" id="KW-0732">Signal</keyword>
<evidence type="ECO:0000256" key="2">
    <source>
        <dbReference type="SAM" id="SignalP"/>
    </source>
</evidence>
<organism evidence="3 4">
    <name type="scientific">Seminavis robusta</name>
    <dbReference type="NCBI Taxonomy" id="568900"/>
    <lineage>
        <taxon>Eukaryota</taxon>
        <taxon>Sar</taxon>
        <taxon>Stramenopiles</taxon>
        <taxon>Ochrophyta</taxon>
        <taxon>Bacillariophyta</taxon>
        <taxon>Bacillariophyceae</taxon>
        <taxon>Bacillariophycidae</taxon>
        <taxon>Naviculales</taxon>
        <taxon>Naviculaceae</taxon>
        <taxon>Seminavis</taxon>
    </lineage>
</organism>
<protein>
    <submittedName>
        <fullName evidence="3">Predicted membrane protein (DUF2214)</fullName>
    </submittedName>
</protein>
<evidence type="ECO:0000313" key="4">
    <source>
        <dbReference type="Proteomes" id="UP001153069"/>
    </source>
</evidence>
<feature type="signal peptide" evidence="2">
    <location>
        <begin position="1"/>
        <end position="15"/>
    </location>
</feature>
<keyword evidence="1" id="KW-0472">Membrane</keyword>
<gene>
    <name evidence="3" type="ORF">SEMRO_740_G195520.1</name>
</gene>
<keyword evidence="4" id="KW-1185">Reference proteome</keyword>
<feature type="transmembrane region" description="Helical" evidence="1">
    <location>
        <begin position="118"/>
        <end position="138"/>
    </location>
</feature>
<sequence>MRVLNIAFYVLICVATKQDVLVDAFASPARALAPPLSPLVGSSFQETRFSPRPVFQSDTVLFASTPDDNMETSGVNKMQVSTIATASTLTLLVFWAAWTAIPQEVVAMQISTSVVGSALIAFAHVFSVLAITGCLVAERLLFKTNITQEDEDKLVQIDFVYGILAMVLIGSGFAQAVHFGKGGDFYIHESLFWVKMALAGIWGGLSAFPSLILFRLKRQRGKDGEEEEPLQLSEALVSRVHKVIHGELSAILSIPLLGTLMSRGVGYSANFPWQTAAVVSVTAMVASFAFYGWQALSWSDEALEVGEKMGGGENRTLATH</sequence>
<dbReference type="InterPro" id="IPR018706">
    <property type="entry name" value="DUF2214_membrane"/>
</dbReference>
<dbReference type="EMBL" id="CAICTM010000739">
    <property type="protein sequence ID" value="CAB9515809.1"/>
    <property type="molecule type" value="Genomic_DNA"/>
</dbReference>
<keyword evidence="1" id="KW-0812">Transmembrane</keyword>
<comment type="caution">
    <text evidence="3">The sequence shown here is derived from an EMBL/GenBank/DDBJ whole genome shotgun (WGS) entry which is preliminary data.</text>
</comment>
<dbReference type="AlphaFoldDB" id="A0A9N8ECD1"/>